<dbReference type="GeneID" id="55601553"/>
<evidence type="ECO:0000313" key="1">
    <source>
        <dbReference type="EMBL" id="APC46401.1"/>
    </source>
</evidence>
<dbReference type="KEGG" id="vg:55601553"/>
<keyword evidence="2" id="KW-1185">Reference proteome</keyword>
<dbReference type="RefSeq" id="YP_009831864.1">
    <property type="nucleotide sequence ID" value="NC_048650.1"/>
</dbReference>
<evidence type="ECO:0000313" key="2">
    <source>
        <dbReference type="Proteomes" id="UP000224898"/>
    </source>
</evidence>
<accession>A0A1J0GW36</accession>
<sequence>MFLFNEDQAMEKKLQDLVVDDMNAPDTGRPVSVLWLNNDIELNDLTFPAIVITSKGINKAEERESRGWVQLPYAPEGFKRWDNYTDVTESPYWSQTPIPYNIDYQIEVLARTNRHATYLRAILAGPDYLPARFGYLEIPEDGTVRRLDLEAGPTELDTRDGDGKRLFHAAYAVRVSTELLPQQIEAYNKVETVVNDIFYDVDQIPDPGYEFD</sequence>
<dbReference type="Proteomes" id="UP000224898">
    <property type="component" value="Segment"/>
</dbReference>
<proteinExistence type="predicted"/>
<protein>
    <recommendedName>
        <fullName evidence="3">Tail protein</fullName>
    </recommendedName>
</protein>
<evidence type="ECO:0008006" key="3">
    <source>
        <dbReference type="Google" id="ProtNLM"/>
    </source>
</evidence>
<reference evidence="1 2" key="1">
    <citation type="submission" date="2016-09" db="EMBL/GenBank/DDBJ databases">
        <title>Complete Genome Sequence of Streptomyces 5a phage BRock.</title>
        <authorList>
            <person name="Crossman A."/>
            <person name="Baron S."/>
            <person name="Jamdagni P."/>
            <person name="Khatri P."/>
            <person name="Sharma D."/>
            <person name="Pandey M."/>
            <person name="Goyal S."/>
            <person name="Kumar S."/>
            <person name="Phogat A."/>
            <person name="Chawla G."/>
            <person name="Pasricha M."/>
            <person name="Gupta K."/>
            <person name="Bazzad D."/>
            <person name="Aggarwal V."/>
            <person name="Poughat A."/>
            <person name="Singh K."/>
            <person name="Rana P."/>
            <person name="Gautam R."/>
            <person name="Sharma V."/>
            <person name="Tyagi D."/>
            <person name="Shahi A."/>
            <person name="Jangra N."/>
            <person name="Malik M."/>
            <person name="Sidhu P.K."/>
            <person name="Malik S."/>
            <person name="Ghalyan Y."/>
            <person name="Sharma S.S."/>
            <person name="Malik A."/>
            <person name="Chuttani R."/>
            <person name="Bamal N."/>
            <person name="Bhadula D."/>
            <person name="Batra A."/>
            <person name="Temple L."/>
            <person name="Nehra K."/>
        </authorList>
    </citation>
    <scope>NUCLEOTIDE SEQUENCE [LARGE SCALE GENOMIC DNA]</scope>
</reference>
<dbReference type="EMBL" id="KX925554">
    <property type="protein sequence ID" value="APC46401.1"/>
    <property type="molecule type" value="Genomic_DNA"/>
</dbReference>
<organism evidence="1 2">
    <name type="scientific">Streptomyces phage BRock</name>
    <dbReference type="NCBI Taxonomy" id="1913591"/>
    <lineage>
        <taxon>Viruses</taxon>
        <taxon>Duplodnaviria</taxon>
        <taxon>Heunggongvirae</taxon>
        <taxon>Uroviricota</taxon>
        <taxon>Caudoviricetes</taxon>
        <taxon>Borockvirus</taxon>
        <taxon>Borockvirus brock</taxon>
    </lineage>
</organism>
<name>A0A1J0GW36_9CAUD</name>